<dbReference type="GO" id="GO:0006749">
    <property type="term" value="P:glutathione metabolic process"/>
    <property type="evidence" value="ECO:0007669"/>
    <property type="project" value="InterPro"/>
</dbReference>
<dbReference type="PANTHER" id="PTHR11260:SF476">
    <property type="entry name" value="OS10G0530500 PROTEIN"/>
    <property type="match status" value="1"/>
</dbReference>
<comment type="caution">
    <text evidence="7">The sequence shown here is derived from an EMBL/GenBank/DDBJ whole genome shotgun (WGS) entry which is preliminary data.</text>
</comment>
<dbReference type="Pfam" id="PF02798">
    <property type="entry name" value="GST_N"/>
    <property type="match status" value="1"/>
</dbReference>
<dbReference type="SFLD" id="SFLDG00358">
    <property type="entry name" value="Main_(cytGST)"/>
    <property type="match status" value="1"/>
</dbReference>
<gene>
    <name evidence="7" type="ORF">GUJ93_ZPchr0012g20705</name>
</gene>
<keyword evidence="2" id="KW-0808">Transferase</keyword>
<evidence type="ECO:0000313" key="8">
    <source>
        <dbReference type="Proteomes" id="UP000729402"/>
    </source>
</evidence>
<comment type="catalytic activity">
    <reaction evidence="4">
        <text>RX + glutathione = an S-substituted glutathione + a halide anion + H(+)</text>
        <dbReference type="Rhea" id="RHEA:16437"/>
        <dbReference type="ChEBI" id="CHEBI:15378"/>
        <dbReference type="ChEBI" id="CHEBI:16042"/>
        <dbReference type="ChEBI" id="CHEBI:17792"/>
        <dbReference type="ChEBI" id="CHEBI:57925"/>
        <dbReference type="ChEBI" id="CHEBI:90779"/>
        <dbReference type="EC" id="2.5.1.18"/>
    </reaction>
</comment>
<dbReference type="PROSITE" id="PS50405">
    <property type="entry name" value="GST_CTER"/>
    <property type="match status" value="1"/>
</dbReference>
<evidence type="ECO:0000313" key="7">
    <source>
        <dbReference type="EMBL" id="KAG8092355.1"/>
    </source>
</evidence>
<evidence type="ECO:0000259" key="5">
    <source>
        <dbReference type="PROSITE" id="PS50404"/>
    </source>
</evidence>
<reference evidence="7" key="1">
    <citation type="journal article" date="2021" name="bioRxiv">
        <title>Whole Genome Assembly and Annotation of Northern Wild Rice, Zizania palustris L., Supports a Whole Genome Duplication in the Zizania Genus.</title>
        <authorList>
            <person name="Haas M."/>
            <person name="Kono T."/>
            <person name="Macchietto M."/>
            <person name="Millas R."/>
            <person name="McGilp L."/>
            <person name="Shao M."/>
            <person name="Duquette J."/>
            <person name="Hirsch C.N."/>
            <person name="Kimball J."/>
        </authorList>
    </citation>
    <scope>NUCLEOTIDE SEQUENCE</scope>
    <source>
        <tissue evidence="7">Fresh leaf tissue</tissue>
    </source>
</reference>
<dbReference type="OrthoDB" id="4951845at2759"/>
<dbReference type="PROSITE" id="PS50404">
    <property type="entry name" value="GST_NTER"/>
    <property type="match status" value="1"/>
</dbReference>
<dbReference type="GO" id="GO:0005737">
    <property type="term" value="C:cytoplasm"/>
    <property type="evidence" value="ECO:0007669"/>
    <property type="project" value="TreeGrafter"/>
</dbReference>
<organism evidence="7 8">
    <name type="scientific">Zizania palustris</name>
    <name type="common">Northern wild rice</name>
    <dbReference type="NCBI Taxonomy" id="103762"/>
    <lineage>
        <taxon>Eukaryota</taxon>
        <taxon>Viridiplantae</taxon>
        <taxon>Streptophyta</taxon>
        <taxon>Embryophyta</taxon>
        <taxon>Tracheophyta</taxon>
        <taxon>Spermatophyta</taxon>
        <taxon>Magnoliopsida</taxon>
        <taxon>Liliopsida</taxon>
        <taxon>Poales</taxon>
        <taxon>Poaceae</taxon>
        <taxon>BOP clade</taxon>
        <taxon>Oryzoideae</taxon>
        <taxon>Oryzeae</taxon>
        <taxon>Zizaniinae</taxon>
        <taxon>Zizania</taxon>
    </lineage>
</organism>
<evidence type="ECO:0000256" key="4">
    <source>
        <dbReference type="ARBA" id="ARBA00047960"/>
    </source>
</evidence>
<dbReference type="PANTHER" id="PTHR11260">
    <property type="entry name" value="GLUTATHIONE S-TRANSFERASE, GST, SUPERFAMILY, GST DOMAIN CONTAINING"/>
    <property type="match status" value="1"/>
</dbReference>
<dbReference type="InterPro" id="IPR045074">
    <property type="entry name" value="GST_C_Tau"/>
</dbReference>
<dbReference type="EMBL" id="JAAALK010000080">
    <property type="protein sequence ID" value="KAG8092355.1"/>
    <property type="molecule type" value="Genomic_DNA"/>
</dbReference>
<evidence type="ECO:0000259" key="6">
    <source>
        <dbReference type="PROSITE" id="PS50405"/>
    </source>
</evidence>
<dbReference type="FunFam" id="3.40.30.10:FF:000044">
    <property type="entry name" value="Glutathione S-transferase GSTU6"/>
    <property type="match status" value="1"/>
</dbReference>
<dbReference type="CDD" id="cd03058">
    <property type="entry name" value="GST_N_Tau"/>
    <property type="match status" value="1"/>
</dbReference>
<proteinExistence type="inferred from homology"/>
<comment type="similarity">
    <text evidence="3">Belongs to the GST superfamily. Tau family.</text>
</comment>
<dbReference type="SFLD" id="SFLDS00019">
    <property type="entry name" value="Glutathione_Transferase_(cytos"/>
    <property type="match status" value="1"/>
</dbReference>
<dbReference type="Pfam" id="PF00043">
    <property type="entry name" value="GST_C"/>
    <property type="match status" value="1"/>
</dbReference>
<dbReference type="InterPro" id="IPR004045">
    <property type="entry name" value="Glutathione_S-Trfase_N"/>
</dbReference>
<keyword evidence="8" id="KW-1185">Reference proteome</keyword>
<dbReference type="FunFam" id="1.20.1050.10:FF:000023">
    <property type="entry name" value="Probable glutathione S-transferase GSTU6"/>
    <property type="match status" value="1"/>
</dbReference>
<dbReference type="InterPro" id="IPR045073">
    <property type="entry name" value="Omega/Tau-like"/>
</dbReference>
<sequence>MAGGGDELKLVGWWASPFVQRVKLALRLKGLDYEHVEENLESKSDLLLSSNPVYRRVPVLIHNGKPICESSIIVQYIDEAFAGTGRNLLPADPHERAVARFWVAFIDDTLPKSSWGKTEEEKAEEKKKTAEVLEKLEGALKDCSKGKTFFGGDNVGYVDVMLGGFVGWVRATDAMDGVRTFDPAATPLLAAWEERFVELDVAKAVMPDVEKLIAFANAQVLQARAAAAANSS</sequence>
<dbReference type="InterPro" id="IPR010987">
    <property type="entry name" value="Glutathione-S-Trfase_C-like"/>
</dbReference>
<feature type="domain" description="GST C-terminal" evidence="6">
    <location>
        <begin position="92"/>
        <end position="220"/>
    </location>
</feature>
<accession>A0A8J5WJD7</accession>
<evidence type="ECO:0000256" key="2">
    <source>
        <dbReference type="ARBA" id="ARBA00022679"/>
    </source>
</evidence>
<evidence type="ECO:0000256" key="3">
    <source>
        <dbReference type="ARBA" id="ARBA00025743"/>
    </source>
</evidence>
<dbReference type="GO" id="GO:0004364">
    <property type="term" value="F:glutathione transferase activity"/>
    <property type="evidence" value="ECO:0007669"/>
    <property type="project" value="UniProtKB-EC"/>
</dbReference>
<protein>
    <recommendedName>
        <fullName evidence="1">glutathione transferase</fullName>
        <ecNumber evidence="1">2.5.1.18</ecNumber>
    </recommendedName>
</protein>
<dbReference type="CDD" id="cd03185">
    <property type="entry name" value="GST_C_Tau"/>
    <property type="match status" value="1"/>
</dbReference>
<dbReference type="InterPro" id="IPR004046">
    <property type="entry name" value="GST_C"/>
</dbReference>
<dbReference type="AlphaFoldDB" id="A0A8J5WJD7"/>
<dbReference type="SFLD" id="SFLDG01152">
    <property type="entry name" value="Main.3:_Omega-_and_Tau-like"/>
    <property type="match status" value="1"/>
</dbReference>
<feature type="domain" description="GST N-terminal" evidence="5">
    <location>
        <begin position="6"/>
        <end position="85"/>
    </location>
</feature>
<reference evidence="7" key="2">
    <citation type="submission" date="2021-02" db="EMBL/GenBank/DDBJ databases">
        <authorList>
            <person name="Kimball J.A."/>
            <person name="Haas M.W."/>
            <person name="Macchietto M."/>
            <person name="Kono T."/>
            <person name="Duquette J."/>
            <person name="Shao M."/>
        </authorList>
    </citation>
    <scope>NUCLEOTIDE SEQUENCE</scope>
    <source>
        <tissue evidence="7">Fresh leaf tissue</tissue>
    </source>
</reference>
<dbReference type="Proteomes" id="UP000729402">
    <property type="component" value="Unassembled WGS sequence"/>
</dbReference>
<name>A0A8J5WJD7_ZIZPA</name>
<dbReference type="EC" id="2.5.1.18" evidence="1"/>
<evidence type="ECO:0000256" key="1">
    <source>
        <dbReference type="ARBA" id="ARBA00012452"/>
    </source>
</evidence>
<dbReference type="InterPro" id="IPR040079">
    <property type="entry name" value="Glutathione_S-Trfase"/>
</dbReference>